<comment type="caution">
    <text evidence="3">The sequence shown here is derived from an EMBL/GenBank/DDBJ whole genome shotgun (WGS) entry which is preliminary data.</text>
</comment>
<feature type="compositionally biased region" description="Basic and acidic residues" evidence="1">
    <location>
        <begin position="87"/>
        <end position="107"/>
    </location>
</feature>
<dbReference type="Gene3D" id="3.40.630.30">
    <property type="match status" value="1"/>
</dbReference>
<dbReference type="CDD" id="cd04301">
    <property type="entry name" value="NAT_SF"/>
    <property type="match status" value="1"/>
</dbReference>
<evidence type="ECO:0000256" key="1">
    <source>
        <dbReference type="SAM" id="MobiDB-lite"/>
    </source>
</evidence>
<gene>
    <name evidence="3" type="ORF">C884_01826</name>
</gene>
<organism evidence="3 4">
    <name type="scientific">Kocuria palustris PEL</name>
    <dbReference type="NCBI Taxonomy" id="1236550"/>
    <lineage>
        <taxon>Bacteria</taxon>
        <taxon>Bacillati</taxon>
        <taxon>Actinomycetota</taxon>
        <taxon>Actinomycetes</taxon>
        <taxon>Micrococcales</taxon>
        <taxon>Micrococcaceae</taxon>
        <taxon>Kocuria</taxon>
    </lineage>
</organism>
<protein>
    <submittedName>
        <fullName evidence="3">Acetyltransferase</fullName>
    </submittedName>
</protein>
<keyword evidence="4" id="KW-1185">Reference proteome</keyword>
<evidence type="ECO:0000313" key="4">
    <source>
        <dbReference type="Proteomes" id="UP000009877"/>
    </source>
</evidence>
<dbReference type="GO" id="GO:0016747">
    <property type="term" value="F:acyltransferase activity, transferring groups other than amino-acyl groups"/>
    <property type="evidence" value="ECO:0007669"/>
    <property type="project" value="InterPro"/>
</dbReference>
<name>M2XWX9_9MICC</name>
<evidence type="ECO:0000259" key="2">
    <source>
        <dbReference type="PROSITE" id="PS51186"/>
    </source>
</evidence>
<dbReference type="InterPro" id="IPR016181">
    <property type="entry name" value="Acyl_CoA_acyltransferase"/>
</dbReference>
<feature type="domain" description="N-acetyltransferase" evidence="2">
    <location>
        <begin position="51"/>
        <end position="205"/>
    </location>
</feature>
<dbReference type="Proteomes" id="UP000009877">
    <property type="component" value="Unassembled WGS sequence"/>
</dbReference>
<dbReference type="RefSeq" id="WP_006213821.1">
    <property type="nucleotide sequence ID" value="NZ_ANHZ02000004.1"/>
</dbReference>
<dbReference type="PROSITE" id="PS51186">
    <property type="entry name" value="GNAT"/>
    <property type="match status" value="1"/>
</dbReference>
<dbReference type="AlphaFoldDB" id="M2XWX9"/>
<dbReference type="PANTHER" id="PTHR42791">
    <property type="entry name" value="GNAT FAMILY ACETYLTRANSFERASE"/>
    <property type="match status" value="1"/>
</dbReference>
<dbReference type="EMBL" id="ANHZ02000004">
    <property type="protein sequence ID" value="EME37318.1"/>
    <property type="molecule type" value="Genomic_DNA"/>
</dbReference>
<accession>M2XWX9</accession>
<evidence type="ECO:0000313" key="3">
    <source>
        <dbReference type="EMBL" id="EME37318.1"/>
    </source>
</evidence>
<sequence length="205" mass="22583">MTTSETAIRVRPASAEDLETIAGVMALAFTDDPWARAHAAPGEDFTKRLEAHYRLLLEQVWLPHAAVDVAELHGDQGPQILGAAVWDRPESKAHEDPAAREAERRAGEILGTDPQKQQQDSRTYDRLHPQEPHWRLSYLTVAPAAQGRRVGSTLLEHGLARAEGLPVGLESTTPGSRRLYERSGFELVELITDSAGVEQAVMRRG</sequence>
<feature type="region of interest" description="Disordered" evidence="1">
    <location>
        <begin position="84"/>
        <end position="125"/>
    </location>
</feature>
<dbReference type="PANTHER" id="PTHR42791:SF1">
    <property type="entry name" value="N-ACETYLTRANSFERASE DOMAIN-CONTAINING PROTEIN"/>
    <property type="match status" value="1"/>
</dbReference>
<dbReference type="Pfam" id="PF13508">
    <property type="entry name" value="Acetyltransf_7"/>
    <property type="match status" value="1"/>
</dbReference>
<proteinExistence type="predicted"/>
<dbReference type="InterPro" id="IPR000182">
    <property type="entry name" value="GNAT_dom"/>
</dbReference>
<dbReference type="InterPro" id="IPR052523">
    <property type="entry name" value="Trichothecene_AcTrans"/>
</dbReference>
<reference evidence="3 4" key="1">
    <citation type="journal article" date="2014" name="Genome Announc.">
        <title>Draft Genome Sequence of Kocuria palustris PEL.</title>
        <authorList>
            <person name="Sharma G."/>
            <person name="Khatri I."/>
            <person name="Subramanian S."/>
        </authorList>
    </citation>
    <scope>NUCLEOTIDE SEQUENCE [LARGE SCALE GENOMIC DNA]</scope>
    <source>
        <strain evidence="3 4">PEL</strain>
    </source>
</reference>
<dbReference type="SUPFAM" id="SSF55729">
    <property type="entry name" value="Acyl-CoA N-acyltransferases (Nat)"/>
    <property type="match status" value="1"/>
</dbReference>